<keyword evidence="2" id="KW-0560">Oxidoreductase</keyword>
<dbReference type="AlphaFoldDB" id="A0A6J4JM94"/>
<feature type="compositionally biased region" description="Basic residues" evidence="1">
    <location>
        <begin position="163"/>
        <end position="178"/>
    </location>
</feature>
<feature type="compositionally biased region" description="Basic residues" evidence="1">
    <location>
        <begin position="219"/>
        <end position="232"/>
    </location>
</feature>
<feature type="compositionally biased region" description="Basic residues" evidence="1">
    <location>
        <begin position="117"/>
        <end position="137"/>
    </location>
</feature>
<organism evidence="2">
    <name type="scientific">uncultured Actinomycetospora sp</name>
    <dbReference type="NCBI Taxonomy" id="1135996"/>
    <lineage>
        <taxon>Bacteria</taxon>
        <taxon>Bacillati</taxon>
        <taxon>Actinomycetota</taxon>
        <taxon>Actinomycetes</taxon>
        <taxon>Pseudonocardiales</taxon>
        <taxon>Pseudonocardiaceae</taxon>
        <taxon>Actinomycetospora</taxon>
        <taxon>environmental samples</taxon>
    </lineage>
</organism>
<feature type="compositionally biased region" description="Basic and acidic residues" evidence="1">
    <location>
        <begin position="153"/>
        <end position="162"/>
    </location>
</feature>
<reference evidence="2" key="1">
    <citation type="submission" date="2020-02" db="EMBL/GenBank/DDBJ databases">
        <authorList>
            <person name="Meier V. D."/>
        </authorList>
    </citation>
    <scope>NUCLEOTIDE SEQUENCE</scope>
    <source>
        <strain evidence="2">AVDCRST_MAG54</strain>
    </source>
</reference>
<feature type="compositionally biased region" description="Basic and acidic residues" evidence="1">
    <location>
        <begin position="253"/>
        <end position="265"/>
    </location>
</feature>
<feature type="compositionally biased region" description="Basic and acidic residues" evidence="1">
    <location>
        <begin position="430"/>
        <end position="446"/>
    </location>
</feature>
<feature type="compositionally biased region" description="Low complexity" evidence="1">
    <location>
        <begin position="198"/>
        <end position="209"/>
    </location>
</feature>
<evidence type="ECO:0000313" key="2">
    <source>
        <dbReference type="EMBL" id="CAA9282193.1"/>
    </source>
</evidence>
<dbReference type="GO" id="GO:0016937">
    <property type="term" value="F:short-chain fatty acyl-CoA dehydrogenase activity"/>
    <property type="evidence" value="ECO:0007669"/>
    <property type="project" value="UniProtKB-EC"/>
</dbReference>
<name>A0A6J4JM94_9PSEU</name>
<feature type="compositionally biased region" description="Basic residues" evidence="1">
    <location>
        <begin position="301"/>
        <end position="310"/>
    </location>
</feature>
<feature type="non-terminal residue" evidence="2">
    <location>
        <position position="1"/>
    </location>
</feature>
<accession>A0A6J4JM94</accession>
<feature type="compositionally biased region" description="Basic residues" evidence="1">
    <location>
        <begin position="32"/>
        <end position="45"/>
    </location>
</feature>
<feature type="compositionally biased region" description="Basic and acidic residues" evidence="1">
    <location>
        <begin position="373"/>
        <end position="401"/>
    </location>
</feature>
<feature type="region of interest" description="Disordered" evidence="1">
    <location>
        <begin position="323"/>
        <end position="455"/>
    </location>
</feature>
<dbReference type="EC" id="1.3.8.1" evidence="2"/>
<proteinExistence type="predicted"/>
<dbReference type="EMBL" id="CADCTH010000470">
    <property type="protein sequence ID" value="CAA9282193.1"/>
    <property type="molecule type" value="Genomic_DNA"/>
</dbReference>
<feature type="region of interest" description="Disordered" evidence="1">
    <location>
        <begin position="1"/>
        <end position="310"/>
    </location>
</feature>
<feature type="compositionally biased region" description="Basic and acidic residues" evidence="1">
    <location>
        <begin position="22"/>
        <end position="31"/>
    </location>
</feature>
<gene>
    <name evidence="2" type="ORF">AVDCRST_MAG54-3700</name>
</gene>
<feature type="non-terminal residue" evidence="2">
    <location>
        <position position="455"/>
    </location>
</feature>
<feature type="compositionally biased region" description="Basic residues" evidence="1">
    <location>
        <begin position="270"/>
        <end position="280"/>
    </location>
</feature>
<sequence>ELHARADAGPPRAGPPRPHLRRGGDPPGRGEVRRRRGVPLGHRRPGGAGRLLQPVVLRRPHRRSHRAVAAAVPRRDLLGVRGHRADRRPARPGPLRAQPGRHPRAAGPLGPGDVRRAGRHQARGPRRLRAAGRQRRRQPADPRPQGRRLLGARRREDLDRQRRDRRRHDRQRRRRPRAGHQGPGDVRRGEGHPGHGAGPAAAQARAPGLAHRRAEVRRLPHPRRPAARRRGQARAQAGEGPPRRRQARGARHLRADPPDGGRDGAGRGARGLRVRVRLRAGPRGVRWPDHRQPGRLVPPGRPRRRHRRRPAAHLARLVDGRQRRPVPGRRGLDVQAQGLGGRRARRRAGRPDLRRVGLRRRPAGGEVVPRRQALHDLRGHQRDPAHGHRTDAGRAGVDRGARAPPPARRQARSLAEVRPRLAGARPRGRGVHEAGEQGAREGDAPRRQARLPRRL</sequence>
<protein>
    <submittedName>
        <fullName evidence="2">Acyl-CoA dehydrogenase, short-chain specific</fullName>
        <ecNumber evidence="2">1.3.8.1</ecNumber>
    </submittedName>
</protein>
<feature type="compositionally biased region" description="Basic residues" evidence="1">
    <location>
        <begin position="243"/>
        <end position="252"/>
    </location>
</feature>
<evidence type="ECO:0000256" key="1">
    <source>
        <dbReference type="SAM" id="MobiDB-lite"/>
    </source>
</evidence>